<dbReference type="GO" id="GO:0004519">
    <property type="term" value="F:endonuclease activity"/>
    <property type="evidence" value="ECO:0007669"/>
    <property type="project" value="UniProtKB-KW"/>
</dbReference>
<dbReference type="SUPFAM" id="SSF52980">
    <property type="entry name" value="Restriction endonuclease-like"/>
    <property type="match status" value="1"/>
</dbReference>
<reference evidence="2" key="1">
    <citation type="submission" date="2024-06" db="EMBL/GenBank/DDBJ databases">
        <title>Genome Sequence of an extremely halophilic archaeon isolated from Permian era halite, Salado Formation, Carlsbad, New Mexico: Halobacterium sp. strain NMX12-1.</title>
        <authorList>
            <person name="Sotoa L."/>
            <person name="DasSarma P."/>
            <person name="Anton B.P."/>
            <person name="Vincze T."/>
            <person name="Verma I."/>
            <person name="Eralp B."/>
            <person name="Powers D.W."/>
            <person name="Dozier B.L."/>
            <person name="Roberts R.J."/>
            <person name="DasSarma S."/>
        </authorList>
    </citation>
    <scope>NUCLEOTIDE SEQUENCE</scope>
    <source>
        <strain evidence="2">NMX12-1</strain>
        <plasmid evidence="2">pNMX12-1_119</plasmid>
    </source>
</reference>
<dbReference type="KEGG" id="hanx:ABSL23_16930"/>
<dbReference type="InterPro" id="IPR011856">
    <property type="entry name" value="tRNA_endonuc-like_dom_sf"/>
</dbReference>
<gene>
    <name evidence="2" type="ORF">ABSL23_16930</name>
</gene>
<accession>A0AAU8CHD9</accession>
<dbReference type="InterPro" id="IPR011335">
    <property type="entry name" value="Restrct_endonuc-II-like"/>
</dbReference>
<dbReference type="Gene3D" id="3.40.1350.10">
    <property type="match status" value="1"/>
</dbReference>
<keyword evidence="2" id="KW-0540">Nuclease</keyword>
<keyword evidence="2" id="KW-0614">Plasmid</keyword>
<name>A0AAU8CHD9_9EURY</name>
<dbReference type="GO" id="GO:0003676">
    <property type="term" value="F:nucleic acid binding"/>
    <property type="evidence" value="ECO:0007669"/>
    <property type="project" value="InterPro"/>
</dbReference>
<evidence type="ECO:0000313" key="2">
    <source>
        <dbReference type="EMBL" id="XCF18354.1"/>
    </source>
</evidence>
<keyword evidence="2" id="KW-0378">Hydrolase</keyword>
<evidence type="ECO:0000259" key="1">
    <source>
        <dbReference type="Pfam" id="PF11645"/>
    </source>
</evidence>
<dbReference type="Pfam" id="PF11645">
    <property type="entry name" value="PDDEXK_5"/>
    <property type="match status" value="1"/>
</dbReference>
<dbReference type="InterPro" id="IPR021671">
    <property type="entry name" value="PD(D/E)XK_Endonuc"/>
</dbReference>
<geneLocation type="plasmid" evidence="2">
    <name>pNMX12-1_119</name>
</geneLocation>
<dbReference type="EMBL" id="CP159206">
    <property type="protein sequence ID" value="XCF18354.1"/>
    <property type="molecule type" value="Genomic_DNA"/>
</dbReference>
<dbReference type="AlphaFoldDB" id="A0AAU8CHD9"/>
<sequence length="157" mass="18212">MNRNTGHVDGEEAELAVAAHLVRQGCRVSYTHGLYKYDLVADKDDELLRVQVKKANQNNEEPWKYRLFTEQYQEGQVDIFAGYIVERDKVFYVAFDEVGSNNFRINTKDRAELSDHNASVANLLEDYTFERAFRRYMTDAETEEQNEKSSSDPVEGQ</sequence>
<keyword evidence="2" id="KW-0255">Endonuclease</keyword>
<organism evidence="2">
    <name type="scientific">Halobacterium sp. NMX12-1</name>
    <dbReference type="NCBI Taxonomy" id="3166650"/>
    <lineage>
        <taxon>Archaea</taxon>
        <taxon>Methanobacteriati</taxon>
        <taxon>Methanobacteriota</taxon>
        <taxon>Stenosarchaea group</taxon>
        <taxon>Halobacteria</taxon>
        <taxon>Halobacteriales</taxon>
        <taxon>Halobacteriaceae</taxon>
        <taxon>Halobacterium</taxon>
    </lineage>
</organism>
<protein>
    <submittedName>
        <fullName evidence="2">Group I intron-associated PD-(D/E)XK endonuclease</fullName>
    </submittedName>
</protein>
<feature type="domain" description="PD(D/E)XK endonuclease" evidence="1">
    <location>
        <begin position="9"/>
        <end position="120"/>
    </location>
</feature>
<proteinExistence type="predicted"/>